<evidence type="ECO:0000313" key="1">
    <source>
        <dbReference type="EMBL" id="CAJ0583620.1"/>
    </source>
</evidence>
<dbReference type="Proteomes" id="UP001177023">
    <property type="component" value="Unassembled WGS sequence"/>
</dbReference>
<dbReference type="AlphaFoldDB" id="A0AA36DCA3"/>
<sequence length="136" mass="14873">MPPRINDEPEYGVPMDLAPMLPPVVDVFDDIDAHLGISQLRVDSQMFRQCEALLNAAVPLATELDEVKYILSVMVVAGSRLKLVQEGFSRGEFAIFEFGREDLTSYIEHYGSDLAQAGGLFVLRLGVPGAHVGDPV</sequence>
<evidence type="ECO:0000313" key="2">
    <source>
        <dbReference type="Proteomes" id="UP001177023"/>
    </source>
</evidence>
<feature type="non-terminal residue" evidence="1">
    <location>
        <position position="136"/>
    </location>
</feature>
<protein>
    <submittedName>
        <fullName evidence="1">Uncharacterized protein</fullName>
    </submittedName>
</protein>
<accession>A0AA36DCA3</accession>
<proteinExistence type="predicted"/>
<name>A0AA36DCA3_9BILA</name>
<reference evidence="1" key="1">
    <citation type="submission" date="2023-06" db="EMBL/GenBank/DDBJ databases">
        <authorList>
            <person name="Delattre M."/>
        </authorList>
    </citation>
    <scope>NUCLEOTIDE SEQUENCE</scope>
    <source>
        <strain evidence="1">AF72</strain>
    </source>
</reference>
<organism evidence="1 2">
    <name type="scientific">Mesorhabditis spiculigera</name>
    <dbReference type="NCBI Taxonomy" id="96644"/>
    <lineage>
        <taxon>Eukaryota</taxon>
        <taxon>Metazoa</taxon>
        <taxon>Ecdysozoa</taxon>
        <taxon>Nematoda</taxon>
        <taxon>Chromadorea</taxon>
        <taxon>Rhabditida</taxon>
        <taxon>Rhabditina</taxon>
        <taxon>Rhabditomorpha</taxon>
        <taxon>Rhabditoidea</taxon>
        <taxon>Rhabditidae</taxon>
        <taxon>Mesorhabditinae</taxon>
        <taxon>Mesorhabditis</taxon>
    </lineage>
</organism>
<dbReference type="EMBL" id="CATQJA010002665">
    <property type="protein sequence ID" value="CAJ0583620.1"/>
    <property type="molecule type" value="Genomic_DNA"/>
</dbReference>
<comment type="caution">
    <text evidence="1">The sequence shown here is derived from an EMBL/GenBank/DDBJ whole genome shotgun (WGS) entry which is preliminary data.</text>
</comment>
<gene>
    <name evidence="1" type="ORF">MSPICULIGERA_LOCUS21692</name>
</gene>
<keyword evidence="2" id="KW-1185">Reference proteome</keyword>